<organism evidence="1 2">
    <name type="scientific">Chaetomium tenue</name>
    <dbReference type="NCBI Taxonomy" id="1854479"/>
    <lineage>
        <taxon>Eukaryota</taxon>
        <taxon>Fungi</taxon>
        <taxon>Dikarya</taxon>
        <taxon>Ascomycota</taxon>
        <taxon>Pezizomycotina</taxon>
        <taxon>Sordariomycetes</taxon>
        <taxon>Sordariomycetidae</taxon>
        <taxon>Sordariales</taxon>
        <taxon>Chaetomiaceae</taxon>
        <taxon>Chaetomium</taxon>
    </lineage>
</organism>
<dbReference type="EMBL" id="JAGIZQ010000001">
    <property type="protein sequence ID" value="KAH6650573.1"/>
    <property type="molecule type" value="Genomic_DNA"/>
</dbReference>
<protein>
    <submittedName>
        <fullName evidence="1">Metalloenzyme, LuxS/M16 peptidase-like protein</fullName>
    </submittedName>
</protein>
<comment type="caution">
    <text evidence="1">The sequence shown here is derived from an EMBL/GenBank/DDBJ whole genome shotgun (WGS) entry which is preliminary data.</text>
</comment>
<gene>
    <name evidence="1" type="ORF">F5144DRAFT_51491</name>
</gene>
<accession>A0ACB7PS11</accession>
<dbReference type="Proteomes" id="UP000724584">
    <property type="component" value="Unassembled WGS sequence"/>
</dbReference>
<sequence>MASRRLALNLAQGLRGRAGGLSLPTRRGLATPHSSPAIKTETTTLKNGLTVATQYSPYAQTSTVGVWIDAGSRAETAETNGTAHFLEHLAFKGTSKRTQHQLELEIENMGGHLNAYTSRENTVYFAKALNEDVPQCVDILQDILQNSKLEESAIERERDVILRESEEVEKQVEEVVFDHLHATAYQGQSLGRTILGPRENIRDITRTELANYVKNNYTADRMVLAGAGGIPHQQLVEMADRYFSKLPSKSPETSAYALSKKKPDFIGSDVRIRDDTIPTANIAIAVEGASWSDPDYFTALVAQAIVGNYDKALGNAPHQGSKLSGIVHKNDLANSYMSFSTSYSDTGLWGIYLVTDKLGSVDDLVHFALREWSRLSSNVSEAEVERAKAQLKASILLALDGTTAVAEDIGRQIVNTGRRMSPGEIERVIDNITEKDVMEFANRRLWDQDIAISAVGSIEGLFDYARVRADMSRNF</sequence>
<reference evidence="1 2" key="1">
    <citation type="journal article" date="2021" name="Nat. Commun.">
        <title>Genetic determinants of endophytism in the Arabidopsis root mycobiome.</title>
        <authorList>
            <person name="Mesny F."/>
            <person name="Miyauchi S."/>
            <person name="Thiergart T."/>
            <person name="Pickel B."/>
            <person name="Atanasova L."/>
            <person name="Karlsson M."/>
            <person name="Huettel B."/>
            <person name="Barry K.W."/>
            <person name="Haridas S."/>
            <person name="Chen C."/>
            <person name="Bauer D."/>
            <person name="Andreopoulos W."/>
            <person name="Pangilinan J."/>
            <person name="LaButti K."/>
            <person name="Riley R."/>
            <person name="Lipzen A."/>
            <person name="Clum A."/>
            <person name="Drula E."/>
            <person name="Henrissat B."/>
            <person name="Kohler A."/>
            <person name="Grigoriev I.V."/>
            <person name="Martin F.M."/>
            <person name="Hacquard S."/>
        </authorList>
    </citation>
    <scope>NUCLEOTIDE SEQUENCE [LARGE SCALE GENOMIC DNA]</scope>
    <source>
        <strain evidence="1 2">MPI-SDFR-AT-0079</strain>
    </source>
</reference>
<keyword evidence="2" id="KW-1185">Reference proteome</keyword>
<evidence type="ECO:0000313" key="1">
    <source>
        <dbReference type="EMBL" id="KAH6650573.1"/>
    </source>
</evidence>
<evidence type="ECO:0000313" key="2">
    <source>
        <dbReference type="Proteomes" id="UP000724584"/>
    </source>
</evidence>
<name>A0ACB7PS11_9PEZI</name>
<proteinExistence type="predicted"/>